<evidence type="ECO:0000256" key="1">
    <source>
        <dbReference type="ARBA" id="ARBA00022723"/>
    </source>
</evidence>
<reference evidence="8 9" key="1">
    <citation type="submission" date="2018-02" db="EMBL/GenBank/DDBJ databases">
        <title>The genomes of Aspergillus section Nigri reveals drivers in fungal speciation.</title>
        <authorList>
            <consortium name="DOE Joint Genome Institute"/>
            <person name="Vesth T.C."/>
            <person name="Nybo J."/>
            <person name="Theobald S."/>
            <person name="Brandl J."/>
            <person name="Frisvad J.C."/>
            <person name="Nielsen K.F."/>
            <person name="Lyhne E.K."/>
            <person name="Kogle M.E."/>
            <person name="Kuo A."/>
            <person name="Riley R."/>
            <person name="Clum A."/>
            <person name="Nolan M."/>
            <person name="Lipzen A."/>
            <person name="Salamov A."/>
            <person name="Henrissat B."/>
            <person name="Wiebenga A."/>
            <person name="De vries R.P."/>
            <person name="Grigoriev I.V."/>
            <person name="Mortensen U.H."/>
            <person name="Andersen M.R."/>
            <person name="Baker S.E."/>
        </authorList>
    </citation>
    <scope>NUCLEOTIDE SEQUENCE [LARGE SCALE GENOMIC DNA]</scope>
    <source>
        <strain evidence="8 9">CBS 112811</strain>
    </source>
</reference>
<evidence type="ECO:0000256" key="6">
    <source>
        <dbReference type="SAM" id="MobiDB-lite"/>
    </source>
</evidence>
<dbReference type="PANTHER" id="PTHR47424:SF3">
    <property type="entry name" value="REGULATORY PROTEIN GAL4"/>
    <property type="match status" value="1"/>
</dbReference>
<keyword evidence="5" id="KW-0539">Nucleus</keyword>
<keyword evidence="9" id="KW-1185">Reference proteome</keyword>
<dbReference type="PANTHER" id="PTHR47424">
    <property type="entry name" value="REGULATORY PROTEIN GAL4"/>
    <property type="match status" value="1"/>
</dbReference>
<dbReference type="GO" id="GO:0006351">
    <property type="term" value="P:DNA-templated transcription"/>
    <property type="evidence" value="ECO:0007669"/>
    <property type="project" value="InterPro"/>
</dbReference>
<feature type="region of interest" description="Disordered" evidence="6">
    <location>
        <begin position="106"/>
        <end position="138"/>
    </location>
</feature>
<dbReference type="Proteomes" id="UP000249526">
    <property type="component" value="Unassembled WGS sequence"/>
</dbReference>
<dbReference type="InterPro" id="IPR001138">
    <property type="entry name" value="Zn2Cys6_DnaBD"/>
</dbReference>
<accession>A0A8G1QZM3</accession>
<dbReference type="RefSeq" id="XP_025515263.1">
    <property type="nucleotide sequence ID" value="XM_025660150.1"/>
</dbReference>
<dbReference type="GeneID" id="37163552"/>
<organism evidence="8 9">
    <name type="scientific">Aspergillus piperis CBS 112811</name>
    <dbReference type="NCBI Taxonomy" id="1448313"/>
    <lineage>
        <taxon>Eukaryota</taxon>
        <taxon>Fungi</taxon>
        <taxon>Dikarya</taxon>
        <taxon>Ascomycota</taxon>
        <taxon>Pezizomycotina</taxon>
        <taxon>Eurotiomycetes</taxon>
        <taxon>Eurotiomycetidae</taxon>
        <taxon>Eurotiales</taxon>
        <taxon>Aspergillaceae</taxon>
        <taxon>Aspergillus</taxon>
        <taxon>Aspergillus subgen. Circumdati</taxon>
    </lineage>
</organism>
<dbReference type="InterPro" id="IPR036864">
    <property type="entry name" value="Zn2-C6_fun-type_DNA-bd_sf"/>
</dbReference>
<dbReference type="EMBL" id="KZ825062">
    <property type="protein sequence ID" value="RAH57341.1"/>
    <property type="molecule type" value="Genomic_DNA"/>
</dbReference>
<evidence type="ECO:0000313" key="8">
    <source>
        <dbReference type="EMBL" id="RAH57341.1"/>
    </source>
</evidence>
<dbReference type="SMART" id="SM00906">
    <property type="entry name" value="Fungal_trans"/>
    <property type="match status" value="1"/>
</dbReference>
<feature type="compositionally biased region" description="Polar residues" evidence="6">
    <location>
        <begin position="10"/>
        <end position="19"/>
    </location>
</feature>
<dbReference type="AlphaFoldDB" id="A0A8G1QZM3"/>
<sequence length="760" mass="84404">MSGTGDGAAYNSNPDIATQDSREHRPPVRRRKTRLACNNCRNHKTRCDGRTPACSRCANRGLGQSCIYEKGSLRTQRFSWLCLFSIDYIADTRRYVLTLEDRVRELQRSNQRGSHRRSGGDIYADLTPGRRLDPNSSSNVVDHLVVSTPPPSDRYLDTQLLAQQDALPTSQNDFICTDATVIVPSPETDSAYASGTSSVMGLVQSMMRAAGTSNQSNHAPRLDFGQNMESSSGSKRVRRTPGDSHDVDIDLPSLPPRRVADNLMNCFWNSTHPIFPILHKPTFVASYELLWAPDDDQASLPESGATEDPIFLASLNAVFAIGCHFSDIVAPAKRATLADQFYQKSRKFYQVDVLDFASLSTVQMLLLTGLYLQSTKYASRCWNIFGLAIRSAYDIGLHIDSPISASRGPLEREMRRRVWHNCVVIDRLLGLTFGRPSMISKKSSVPAPLMVDDAYLLESGEENQLRQLQCRDGFFIYSIQLFDILDDIISKVYDHNGVATASNVNGIWGSRQRLEDILKLNSALDDLDASLPSNLGSGCTTEVDRDLRNTGGNLQARVFYSRFLYIRILLLRPVLLSAAQNRNTLSECAGNRKNLRLEDSFALDACRLCVSTVHTLIAHLDESLADVSRSPGWRIVHYAFVCAIVLLISRLCPIPGTEFSSSSLEDSVSRCIMILEHHSVQVQSATQAMKVIEALQCRVAAMNESANEGVNSNNLSSQDDNILNLNSPNGFSQFHGDATNLLSETWLAEHVGDMNCWNIF</sequence>
<name>A0A8G1QZM3_9EURO</name>
<dbReference type="Gene3D" id="4.10.240.10">
    <property type="entry name" value="Zn(2)-C6 fungal-type DNA-binding domain"/>
    <property type="match status" value="1"/>
</dbReference>
<feature type="domain" description="Zn(2)-C6 fungal-type" evidence="7">
    <location>
        <begin position="36"/>
        <end position="68"/>
    </location>
</feature>
<dbReference type="SMART" id="SM00066">
    <property type="entry name" value="GAL4"/>
    <property type="match status" value="1"/>
</dbReference>
<dbReference type="GO" id="GO:0000978">
    <property type="term" value="F:RNA polymerase II cis-regulatory region sequence-specific DNA binding"/>
    <property type="evidence" value="ECO:0007669"/>
    <property type="project" value="TreeGrafter"/>
</dbReference>
<dbReference type="GO" id="GO:0005634">
    <property type="term" value="C:nucleus"/>
    <property type="evidence" value="ECO:0007669"/>
    <property type="project" value="TreeGrafter"/>
</dbReference>
<evidence type="ECO:0000259" key="7">
    <source>
        <dbReference type="PROSITE" id="PS50048"/>
    </source>
</evidence>
<dbReference type="GO" id="GO:0008270">
    <property type="term" value="F:zinc ion binding"/>
    <property type="evidence" value="ECO:0007669"/>
    <property type="project" value="InterPro"/>
</dbReference>
<feature type="region of interest" description="Disordered" evidence="6">
    <location>
        <begin position="209"/>
        <end position="252"/>
    </location>
</feature>
<dbReference type="InterPro" id="IPR007219">
    <property type="entry name" value="XnlR_reg_dom"/>
</dbReference>
<feature type="region of interest" description="Disordered" evidence="6">
    <location>
        <begin position="1"/>
        <end position="30"/>
    </location>
</feature>
<dbReference type="GO" id="GO:0000435">
    <property type="term" value="P:positive regulation of transcription from RNA polymerase II promoter by galactose"/>
    <property type="evidence" value="ECO:0007669"/>
    <property type="project" value="TreeGrafter"/>
</dbReference>
<dbReference type="CDD" id="cd12148">
    <property type="entry name" value="fungal_TF_MHR"/>
    <property type="match status" value="1"/>
</dbReference>
<dbReference type="GO" id="GO:0000981">
    <property type="term" value="F:DNA-binding transcription factor activity, RNA polymerase II-specific"/>
    <property type="evidence" value="ECO:0007669"/>
    <property type="project" value="InterPro"/>
</dbReference>
<dbReference type="SUPFAM" id="SSF57701">
    <property type="entry name" value="Zn2/Cys6 DNA-binding domain"/>
    <property type="match status" value="1"/>
</dbReference>
<evidence type="ECO:0000256" key="3">
    <source>
        <dbReference type="ARBA" id="ARBA00023125"/>
    </source>
</evidence>
<dbReference type="InterPro" id="IPR051127">
    <property type="entry name" value="Fungal_SecMet_Regulators"/>
</dbReference>
<dbReference type="PROSITE" id="PS00463">
    <property type="entry name" value="ZN2_CY6_FUNGAL_1"/>
    <property type="match status" value="1"/>
</dbReference>
<gene>
    <name evidence="8" type="ORF">BO85DRAFT_449370</name>
</gene>
<proteinExistence type="predicted"/>
<keyword evidence="1" id="KW-0479">Metal-binding</keyword>
<evidence type="ECO:0000256" key="4">
    <source>
        <dbReference type="ARBA" id="ARBA00023163"/>
    </source>
</evidence>
<keyword evidence="4" id="KW-0804">Transcription</keyword>
<dbReference type="Pfam" id="PF00172">
    <property type="entry name" value="Zn_clus"/>
    <property type="match status" value="1"/>
</dbReference>
<keyword evidence="2" id="KW-0805">Transcription regulation</keyword>
<keyword evidence="3" id="KW-0238">DNA-binding</keyword>
<dbReference type="CDD" id="cd00067">
    <property type="entry name" value="GAL4"/>
    <property type="match status" value="1"/>
</dbReference>
<evidence type="ECO:0000313" key="9">
    <source>
        <dbReference type="Proteomes" id="UP000249526"/>
    </source>
</evidence>
<evidence type="ECO:0000256" key="2">
    <source>
        <dbReference type="ARBA" id="ARBA00023015"/>
    </source>
</evidence>
<protein>
    <recommendedName>
        <fullName evidence="7">Zn(2)-C6 fungal-type domain-containing protein</fullName>
    </recommendedName>
</protein>
<dbReference type="PROSITE" id="PS50048">
    <property type="entry name" value="ZN2_CY6_FUNGAL_2"/>
    <property type="match status" value="1"/>
</dbReference>
<dbReference type="Pfam" id="PF04082">
    <property type="entry name" value="Fungal_trans"/>
    <property type="match status" value="1"/>
</dbReference>
<evidence type="ECO:0000256" key="5">
    <source>
        <dbReference type="ARBA" id="ARBA00023242"/>
    </source>
</evidence>